<protein>
    <submittedName>
        <fullName evidence="1">Uncharacterized protein</fullName>
    </submittedName>
</protein>
<organism evidence="1 2">
    <name type="scientific">Aegilops tauschii subsp. strangulata</name>
    <name type="common">Goatgrass</name>
    <dbReference type="NCBI Taxonomy" id="200361"/>
    <lineage>
        <taxon>Eukaryota</taxon>
        <taxon>Viridiplantae</taxon>
        <taxon>Streptophyta</taxon>
        <taxon>Embryophyta</taxon>
        <taxon>Tracheophyta</taxon>
        <taxon>Spermatophyta</taxon>
        <taxon>Magnoliopsida</taxon>
        <taxon>Liliopsida</taxon>
        <taxon>Poales</taxon>
        <taxon>Poaceae</taxon>
        <taxon>BOP clade</taxon>
        <taxon>Pooideae</taxon>
        <taxon>Triticodae</taxon>
        <taxon>Triticeae</taxon>
        <taxon>Triticinae</taxon>
        <taxon>Aegilops</taxon>
    </lineage>
</organism>
<name>A0A453PFY2_AEGTS</name>
<reference evidence="2" key="1">
    <citation type="journal article" date="2014" name="Science">
        <title>Ancient hybridizations among the ancestral genomes of bread wheat.</title>
        <authorList>
            <consortium name="International Wheat Genome Sequencing Consortium,"/>
            <person name="Marcussen T."/>
            <person name="Sandve S.R."/>
            <person name="Heier L."/>
            <person name="Spannagl M."/>
            <person name="Pfeifer M."/>
            <person name="Jakobsen K.S."/>
            <person name="Wulff B.B."/>
            <person name="Steuernagel B."/>
            <person name="Mayer K.F."/>
            <person name="Olsen O.A."/>
        </authorList>
    </citation>
    <scope>NUCLEOTIDE SEQUENCE [LARGE SCALE GENOMIC DNA]</scope>
    <source>
        <strain evidence="2">cv. AL8/78</strain>
    </source>
</reference>
<reference evidence="1" key="5">
    <citation type="journal article" date="2021" name="G3 (Bethesda)">
        <title>Aegilops tauschii genome assembly Aet v5.0 features greater sequence contiguity and improved annotation.</title>
        <authorList>
            <person name="Wang L."/>
            <person name="Zhu T."/>
            <person name="Rodriguez J.C."/>
            <person name="Deal K.R."/>
            <person name="Dubcovsky J."/>
            <person name="McGuire P.E."/>
            <person name="Lux T."/>
            <person name="Spannagl M."/>
            <person name="Mayer K.F.X."/>
            <person name="Baldrich P."/>
            <person name="Meyers B.C."/>
            <person name="Huo N."/>
            <person name="Gu Y.Q."/>
            <person name="Zhou H."/>
            <person name="Devos K.M."/>
            <person name="Bennetzen J.L."/>
            <person name="Unver T."/>
            <person name="Budak H."/>
            <person name="Gulick P.J."/>
            <person name="Galiba G."/>
            <person name="Kalapos B."/>
            <person name="Nelson D.R."/>
            <person name="Li P."/>
            <person name="You F.M."/>
            <person name="Luo M.C."/>
            <person name="Dvorak J."/>
        </authorList>
    </citation>
    <scope>NUCLEOTIDE SEQUENCE [LARGE SCALE GENOMIC DNA]</scope>
    <source>
        <strain evidence="1">cv. AL8/78</strain>
    </source>
</reference>
<dbReference type="Gramene" id="AET6Gv20719300.30">
    <property type="protein sequence ID" value="AET6Gv20719300.30"/>
    <property type="gene ID" value="AET6Gv20719300"/>
</dbReference>
<accession>A0A453PFY2</accession>
<proteinExistence type="predicted"/>
<keyword evidence="2" id="KW-1185">Reference proteome</keyword>
<reference evidence="1" key="4">
    <citation type="submission" date="2019-03" db="UniProtKB">
        <authorList>
            <consortium name="EnsemblPlants"/>
        </authorList>
    </citation>
    <scope>IDENTIFICATION</scope>
</reference>
<dbReference type="AlphaFoldDB" id="A0A453PFY2"/>
<evidence type="ECO:0000313" key="2">
    <source>
        <dbReference type="Proteomes" id="UP000015105"/>
    </source>
</evidence>
<reference evidence="2" key="2">
    <citation type="journal article" date="2017" name="Nat. Plants">
        <title>The Aegilops tauschii genome reveals multiple impacts of transposons.</title>
        <authorList>
            <person name="Zhao G."/>
            <person name="Zou C."/>
            <person name="Li K."/>
            <person name="Wang K."/>
            <person name="Li T."/>
            <person name="Gao L."/>
            <person name="Zhang X."/>
            <person name="Wang H."/>
            <person name="Yang Z."/>
            <person name="Liu X."/>
            <person name="Jiang W."/>
            <person name="Mao L."/>
            <person name="Kong X."/>
            <person name="Jiao Y."/>
            <person name="Jia J."/>
        </authorList>
    </citation>
    <scope>NUCLEOTIDE SEQUENCE [LARGE SCALE GENOMIC DNA]</scope>
    <source>
        <strain evidence="2">cv. AL8/78</strain>
    </source>
</reference>
<dbReference type="EnsemblPlants" id="AET6Gv20719300.30">
    <property type="protein sequence ID" value="AET6Gv20719300.30"/>
    <property type="gene ID" value="AET6Gv20719300"/>
</dbReference>
<reference evidence="1" key="3">
    <citation type="journal article" date="2017" name="Nature">
        <title>Genome sequence of the progenitor of the wheat D genome Aegilops tauschii.</title>
        <authorList>
            <person name="Luo M.C."/>
            <person name="Gu Y.Q."/>
            <person name="Puiu D."/>
            <person name="Wang H."/>
            <person name="Twardziok S.O."/>
            <person name="Deal K.R."/>
            <person name="Huo N."/>
            <person name="Zhu T."/>
            <person name="Wang L."/>
            <person name="Wang Y."/>
            <person name="McGuire P.E."/>
            <person name="Liu S."/>
            <person name="Long H."/>
            <person name="Ramasamy R.K."/>
            <person name="Rodriguez J.C."/>
            <person name="Van S.L."/>
            <person name="Yuan L."/>
            <person name="Wang Z."/>
            <person name="Xia Z."/>
            <person name="Xiao L."/>
            <person name="Anderson O.D."/>
            <person name="Ouyang S."/>
            <person name="Liang Y."/>
            <person name="Zimin A.V."/>
            <person name="Pertea G."/>
            <person name="Qi P."/>
            <person name="Bennetzen J.L."/>
            <person name="Dai X."/>
            <person name="Dawson M.W."/>
            <person name="Muller H.G."/>
            <person name="Kugler K."/>
            <person name="Rivarola-Duarte L."/>
            <person name="Spannagl M."/>
            <person name="Mayer K.F.X."/>
            <person name="Lu F.H."/>
            <person name="Bevan M.W."/>
            <person name="Leroy P."/>
            <person name="Li P."/>
            <person name="You F.M."/>
            <person name="Sun Q."/>
            <person name="Liu Z."/>
            <person name="Lyons E."/>
            <person name="Wicker T."/>
            <person name="Salzberg S.L."/>
            <person name="Devos K.M."/>
            <person name="Dvorak J."/>
        </authorList>
    </citation>
    <scope>NUCLEOTIDE SEQUENCE [LARGE SCALE GENOMIC DNA]</scope>
    <source>
        <strain evidence="1">cv. AL8/78</strain>
    </source>
</reference>
<dbReference type="Proteomes" id="UP000015105">
    <property type="component" value="Chromosome 6D"/>
</dbReference>
<evidence type="ECO:0000313" key="1">
    <source>
        <dbReference type="EnsemblPlants" id="AET6Gv20719300.30"/>
    </source>
</evidence>
<sequence length="79" mass="9171">MEIKGPEFMKSVGKGFLMSMQCGLVTWFPCNGFFQKGKRWQTSIHGQLDLEEDDLVVITIHRHWVSLHNSPDLHPILNY</sequence>